<dbReference type="InterPro" id="IPR029028">
    <property type="entry name" value="Alpha/beta_knot_MTases"/>
</dbReference>
<dbReference type="GO" id="GO:0008168">
    <property type="term" value="F:methyltransferase activity"/>
    <property type="evidence" value="ECO:0007669"/>
    <property type="project" value="InterPro"/>
</dbReference>
<dbReference type="InterPro" id="IPR029026">
    <property type="entry name" value="tRNA_m1G_MTases_N"/>
</dbReference>
<feature type="non-terminal residue" evidence="1">
    <location>
        <position position="57"/>
    </location>
</feature>
<name>A0A940DT10_9BACT</name>
<reference evidence="1" key="1">
    <citation type="submission" date="2020-10" db="EMBL/GenBank/DDBJ databases">
        <authorList>
            <person name="Gilroy R."/>
        </authorList>
    </citation>
    <scope>NUCLEOTIDE SEQUENCE</scope>
    <source>
        <strain evidence="1">G3-8215</strain>
    </source>
</reference>
<gene>
    <name evidence="1" type="ORF">IAB75_04155</name>
</gene>
<sequence length="57" mass="6655">MRITLITTGKTTFDYIREGMSIYEKRIGRYLNFSRTEVPALQSTSSLSHEEVKRREG</sequence>
<evidence type="ECO:0000313" key="2">
    <source>
        <dbReference type="Proteomes" id="UP000725002"/>
    </source>
</evidence>
<dbReference type="EMBL" id="JADILV010000026">
    <property type="protein sequence ID" value="MBO8483291.1"/>
    <property type="molecule type" value="Genomic_DNA"/>
</dbReference>
<dbReference type="Pfam" id="PF02590">
    <property type="entry name" value="SPOUT_MTase"/>
    <property type="match status" value="1"/>
</dbReference>
<comment type="caution">
    <text evidence="1">The sequence shown here is derived from an EMBL/GenBank/DDBJ whole genome shotgun (WGS) entry which is preliminary data.</text>
</comment>
<evidence type="ECO:0000313" key="1">
    <source>
        <dbReference type="EMBL" id="MBO8483291.1"/>
    </source>
</evidence>
<accession>A0A940DT10</accession>
<dbReference type="AlphaFoldDB" id="A0A940DT10"/>
<dbReference type="SUPFAM" id="SSF75217">
    <property type="entry name" value="alpha/beta knot"/>
    <property type="match status" value="1"/>
</dbReference>
<dbReference type="Gene3D" id="3.40.1280.10">
    <property type="match status" value="1"/>
</dbReference>
<protein>
    <submittedName>
        <fullName evidence="1">23S rRNA (Pseudouridine(1915)-N(3))-methyltransferase RlmH</fullName>
    </submittedName>
</protein>
<dbReference type="GO" id="GO:0006364">
    <property type="term" value="P:rRNA processing"/>
    <property type="evidence" value="ECO:0007669"/>
    <property type="project" value="InterPro"/>
</dbReference>
<organism evidence="1 2">
    <name type="scientific">Candidatus Cryptobacteroides avicola</name>
    <dbReference type="NCBI Taxonomy" id="2840757"/>
    <lineage>
        <taxon>Bacteria</taxon>
        <taxon>Pseudomonadati</taxon>
        <taxon>Bacteroidota</taxon>
        <taxon>Bacteroidia</taxon>
        <taxon>Bacteroidales</taxon>
        <taxon>Candidatus Cryptobacteroides</taxon>
    </lineage>
</organism>
<proteinExistence type="predicted"/>
<reference evidence="1" key="2">
    <citation type="journal article" date="2021" name="PeerJ">
        <title>Extensive microbial diversity within the chicken gut microbiome revealed by metagenomics and culture.</title>
        <authorList>
            <person name="Gilroy R."/>
            <person name="Ravi A."/>
            <person name="Getino M."/>
            <person name="Pursley I."/>
            <person name="Horton D.L."/>
            <person name="Alikhan N.F."/>
            <person name="Baker D."/>
            <person name="Gharbi K."/>
            <person name="Hall N."/>
            <person name="Watson M."/>
            <person name="Adriaenssens E.M."/>
            <person name="Foster-Nyarko E."/>
            <person name="Jarju S."/>
            <person name="Secka A."/>
            <person name="Antonio M."/>
            <person name="Oren A."/>
            <person name="Chaudhuri R.R."/>
            <person name="La Ragione R."/>
            <person name="Hildebrand F."/>
            <person name="Pallen M.J."/>
        </authorList>
    </citation>
    <scope>NUCLEOTIDE SEQUENCE</scope>
    <source>
        <strain evidence="1">G3-8215</strain>
    </source>
</reference>
<dbReference type="Proteomes" id="UP000725002">
    <property type="component" value="Unassembled WGS sequence"/>
</dbReference>
<dbReference type="InterPro" id="IPR003742">
    <property type="entry name" value="RlmH-like"/>
</dbReference>